<accession>A0A7Y9ZEC8</accession>
<feature type="domain" description="Ribosome maturation factor RimP N-terminal" evidence="4">
    <location>
        <begin position="11"/>
        <end position="86"/>
    </location>
</feature>
<dbReference type="InterPro" id="IPR028989">
    <property type="entry name" value="RimP_N"/>
</dbReference>
<keyword evidence="7" id="KW-1185">Reference proteome</keyword>
<dbReference type="Proteomes" id="UP000547973">
    <property type="component" value="Unassembled WGS sequence"/>
</dbReference>
<evidence type="ECO:0000256" key="3">
    <source>
        <dbReference type="HAMAP-Rule" id="MF_01077"/>
    </source>
</evidence>
<proteinExistence type="inferred from homology"/>
<dbReference type="GO" id="GO:0005829">
    <property type="term" value="C:cytosol"/>
    <property type="evidence" value="ECO:0007669"/>
    <property type="project" value="TreeGrafter"/>
</dbReference>
<dbReference type="Pfam" id="PF02576">
    <property type="entry name" value="RimP_N"/>
    <property type="match status" value="1"/>
</dbReference>
<dbReference type="Gene3D" id="3.30.300.70">
    <property type="entry name" value="RimP-like superfamily, N-terminal"/>
    <property type="match status" value="1"/>
</dbReference>
<evidence type="ECO:0000259" key="5">
    <source>
        <dbReference type="Pfam" id="PF17384"/>
    </source>
</evidence>
<evidence type="ECO:0000256" key="1">
    <source>
        <dbReference type="ARBA" id="ARBA00022490"/>
    </source>
</evidence>
<dbReference type="InterPro" id="IPR035956">
    <property type="entry name" value="RimP_N_sf"/>
</dbReference>
<reference evidence="6 7" key="1">
    <citation type="submission" date="2020-07" db="EMBL/GenBank/DDBJ databases">
        <title>Sequencing the genomes of 1000 actinobacteria strains.</title>
        <authorList>
            <person name="Klenk H.-P."/>
        </authorList>
    </citation>
    <scope>NUCLEOTIDE SEQUENCE [LARGE SCALE GENOMIC DNA]</scope>
    <source>
        <strain evidence="6 7">DSM 19970</strain>
    </source>
</reference>
<dbReference type="RefSeq" id="WP_062075784.1">
    <property type="nucleotide sequence ID" value="NZ_BBRC01000013.1"/>
</dbReference>
<dbReference type="Pfam" id="PF17384">
    <property type="entry name" value="DUF150_C"/>
    <property type="match status" value="1"/>
</dbReference>
<dbReference type="InterPro" id="IPR028998">
    <property type="entry name" value="RimP_C"/>
</dbReference>
<dbReference type="CDD" id="cd01734">
    <property type="entry name" value="YlxS_C"/>
    <property type="match status" value="1"/>
</dbReference>
<evidence type="ECO:0000313" key="7">
    <source>
        <dbReference type="Proteomes" id="UP000547973"/>
    </source>
</evidence>
<comment type="similarity">
    <text evidence="3">Belongs to the RimP family.</text>
</comment>
<dbReference type="SUPFAM" id="SSF75420">
    <property type="entry name" value="YhbC-like, N-terminal domain"/>
    <property type="match status" value="1"/>
</dbReference>
<gene>
    <name evidence="3" type="primary">rimP</name>
    <name evidence="6" type="ORF">BKA03_001950</name>
</gene>
<dbReference type="EMBL" id="JACBZO010000001">
    <property type="protein sequence ID" value="NYI41831.1"/>
    <property type="molecule type" value="Genomic_DNA"/>
</dbReference>
<evidence type="ECO:0000256" key="2">
    <source>
        <dbReference type="ARBA" id="ARBA00022517"/>
    </source>
</evidence>
<organism evidence="6 7">
    <name type="scientific">Demequina lutea</name>
    <dbReference type="NCBI Taxonomy" id="431489"/>
    <lineage>
        <taxon>Bacteria</taxon>
        <taxon>Bacillati</taxon>
        <taxon>Actinomycetota</taxon>
        <taxon>Actinomycetes</taxon>
        <taxon>Micrococcales</taxon>
        <taxon>Demequinaceae</taxon>
        <taxon>Demequina</taxon>
    </lineage>
</organism>
<dbReference type="PANTHER" id="PTHR33867:SF1">
    <property type="entry name" value="RIBOSOME MATURATION FACTOR RIMP"/>
    <property type="match status" value="1"/>
</dbReference>
<dbReference type="GO" id="GO:0006412">
    <property type="term" value="P:translation"/>
    <property type="evidence" value="ECO:0007669"/>
    <property type="project" value="TreeGrafter"/>
</dbReference>
<feature type="domain" description="Ribosome maturation factor RimP C-terminal" evidence="5">
    <location>
        <begin position="89"/>
        <end position="149"/>
    </location>
</feature>
<dbReference type="InterPro" id="IPR003728">
    <property type="entry name" value="Ribosome_maturation_RimP"/>
</dbReference>
<protein>
    <recommendedName>
        <fullName evidence="3">Ribosome maturation factor RimP</fullName>
    </recommendedName>
</protein>
<dbReference type="OrthoDB" id="9805006at2"/>
<name>A0A7Y9ZEC8_9MICO</name>
<sequence length="154" mass="16251">MKLDERIADLARPAAEAAGLIVDSVTVSAAGKNTKVLVTVDLPEDAVGSVDLDTVATASRAIGDALDAANVPAGAYLLEVSTPGTDRPLTLRRHFMRARTRLVDLEMVEGSAQTGRIVDVTGDALVLDIDGETKTVALDDVKLGRVQVEMKRLD</sequence>
<evidence type="ECO:0000313" key="6">
    <source>
        <dbReference type="EMBL" id="NYI41831.1"/>
    </source>
</evidence>
<keyword evidence="2 3" id="KW-0690">Ribosome biogenesis</keyword>
<dbReference type="HAMAP" id="MF_01077">
    <property type="entry name" value="RimP"/>
    <property type="match status" value="1"/>
</dbReference>
<keyword evidence="1 3" id="KW-0963">Cytoplasm</keyword>
<comment type="subcellular location">
    <subcellularLocation>
        <location evidence="3">Cytoplasm</location>
    </subcellularLocation>
</comment>
<comment type="function">
    <text evidence="3">Required for maturation of 30S ribosomal subunits.</text>
</comment>
<dbReference type="AlphaFoldDB" id="A0A7Y9ZEC8"/>
<evidence type="ECO:0000259" key="4">
    <source>
        <dbReference type="Pfam" id="PF02576"/>
    </source>
</evidence>
<dbReference type="PANTHER" id="PTHR33867">
    <property type="entry name" value="RIBOSOME MATURATION FACTOR RIMP"/>
    <property type="match status" value="1"/>
</dbReference>
<dbReference type="GO" id="GO:0000028">
    <property type="term" value="P:ribosomal small subunit assembly"/>
    <property type="evidence" value="ECO:0007669"/>
    <property type="project" value="TreeGrafter"/>
</dbReference>
<comment type="caution">
    <text evidence="6">The sequence shown here is derived from an EMBL/GenBank/DDBJ whole genome shotgun (WGS) entry which is preliminary data.</text>
</comment>